<sequence length="189" mass="20598">MASNDLLTVICGNMTADPEIRTLQNGSVVANFSIAHNTRRRNQQTNEWEDGDSVFLRCSAWDTQYNTLASNIGSTLRKGMRVMASGQLTQRTYTDRQGVEKTVMELRVEHIGPDLLRNTAQVAMQTGSSTANGSGQWAGRADTTNQPKPRYRDGATGQQYATPQMGGAYGSPNGTDPWDMGADDGEPSF</sequence>
<dbReference type="Pfam" id="PF00436">
    <property type="entry name" value="SSB"/>
    <property type="match status" value="1"/>
</dbReference>
<evidence type="ECO:0000313" key="6">
    <source>
        <dbReference type="Proteomes" id="UP000412028"/>
    </source>
</evidence>
<dbReference type="AlphaFoldDB" id="A0A5M9ZVV2"/>
<dbReference type="InterPro" id="IPR012340">
    <property type="entry name" value="NA-bd_OB-fold"/>
</dbReference>
<name>A0A5M9ZVV2_9BIFI</name>
<dbReference type="GO" id="GO:0003697">
    <property type="term" value="F:single-stranded DNA binding"/>
    <property type="evidence" value="ECO:0007669"/>
    <property type="project" value="UniProtKB-UniRule"/>
</dbReference>
<dbReference type="PROSITE" id="PS50935">
    <property type="entry name" value="SSB"/>
    <property type="match status" value="1"/>
</dbReference>
<dbReference type="PANTHER" id="PTHR10302">
    <property type="entry name" value="SINGLE-STRANDED DNA-BINDING PROTEIN"/>
    <property type="match status" value="1"/>
</dbReference>
<evidence type="ECO:0000256" key="1">
    <source>
        <dbReference type="ARBA" id="ARBA00023125"/>
    </source>
</evidence>
<evidence type="ECO:0000313" key="5">
    <source>
        <dbReference type="EMBL" id="KAA8831599.1"/>
    </source>
</evidence>
<keyword evidence="1 2" id="KW-0238">DNA-binding</keyword>
<dbReference type="CDD" id="cd04496">
    <property type="entry name" value="SSB_OBF"/>
    <property type="match status" value="1"/>
</dbReference>
<dbReference type="InterPro" id="IPR000424">
    <property type="entry name" value="Primosome_PriB/ssb"/>
</dbReference>
<dbReference type="PANTHER" id="PTHR10302:SF27">
    <property type="entry name" value="SINGLE-STRANDED DNA-BINDING PROTEIN"/>
    <property type="match status" value="1"/>
</dbReference>
<dbReference type="GO" id="GO:0009295">
    <property type="term" value="C:nucleoid"/>
    <property type="evidence" value="ECO:0007669"/>
    <property type="project" value="TreeGrafter"/>
</dbReference>
<feature type="compositionally biased region" description="Polar residues" evidence="4">
    <location>
        <begin position="126"/>
        <end position="135"/>
    </location>
</feature>
<dbReference type="Gene3D" id="2.40.50.140">
    <property type="entry name" value="Nucleic acid-binding proteins"/>
    <property type="match status" value="1"/>
</dbReference>
<organism evidence="5 6">
    <name type="scientific">Bifidobacterium tissieri</name>
    <dbReference type="NCBI Taxonomy" id="1630162"/>
    <lineage>
        <taxon>Bacteria</taxon>
        <taxon>Bacillati</taxon>
        <taxon>Actinomycetota</taxon>
        <taxon>Actinomycetes</taxon>
        <taxon>Bifidobacteriales</taxon>
        <taxon>Bifidobacteriaceae</taxon>
        <taxon>Bifidobacterium</taxon>
    </lineage>
</organism>
<evidence type="ECO:0000256" key="4">
    <source>
        <dbReference type="SAM" id="MobiDB-lite"/>
    </source>
</evidence>
<dbReference type="Proteomes" id="UP000412028">
    <property type="component" value="Unassembled WGS sequence"/>
</dbReference>
<evidence type="ECO:0000256" key="2">
    <source>
        <dbReference type="HAMAP-Rule" id="MF_00984"/>
    </source>
</evidence>
<dbReference type="OrthoDB" id="9809878at2"/>
<protein>
    <recommendedName>
        <fullName evidence="2 3">Single-stranded DNA-binding protein</fullName>
        <shortName evidence="2">SSB</shortName>
    </recommendedName>
</protein>
<dbReference type="SUPFAM" id="SSF50249">
    <property type="entry name" value="Nucleic acid-binding proteins"/>
    <property type="match status" value="1"/>
</dbReference>
<dbReference type="EMBL" id="RZUI01000002">
    <property type="protein sequence ID" value="KAA8831599.1"/>
    <property type="molecule type" value="Genomic_DNA"/>
</dbReference>
<evidence type="ECO:0000256" key="3">
    <source>
        <dbReference type="RuleBase" id="RU000524"/>
    </source>
</evidence>
<comment type="caution">
    <text evidence="2">Lacks conserved residue(s) required for the propagation of feature annotation.</text>
</comment>
<gene>
    <name evidence="5" type="primary">ssb</name>
    <name evidence="5" type="ORF">EMO89_02420</name>
</gene>
<dbReference type="RefSeq" id="WP_150380772.1">
    <property type="nucleotide sequence ID" value="NZ_RZUI01000002.1"/>
</dbReference>
<dbReference type="HAMAP" id="MF_00984">
    <property type="entry name" value="SSB"/>
    <property type="match status" value="1"/>
</dbReference>
<comment type="caution">
    <text evidence="5">The sequence shown here is derived from an EMBL/GenBank/DDBJ whole genome shotgun (WGS) entry which is preliminary data.</text>
</comment>
<dbReference type="NCBIfam" id="TIGR00621">
    <property type="entry name" value="ssb"/>
    <property type="match status" value="1"/>
</dbReference>
<reference evidence="5 6" key="1">
    <citation type="journal article" date="2019" name="Syst. Appl. Microbiol.">
        <title>Characterization of Bifidobacterium species in feaces of the Egyptian fruit bat: Description of B. vespertilionis sp. nov. and B. rousetti sp. nov.</title>
        <authorList>
            <person name="Modesto M."/>
            <person name="Satti M."/>
            <person name="Watanabe K."/>
            <person name="Puglisi E."/>
            <person name="Morelli L."/>
            <person name="Huang C.-H."/>
            <person name="Liou J.-S."/>
            <person name="Miyashita M."/>
            <person name="Tamura T."/>
            <person name="Saito S."/>
            <person name="Mori K."/>
            <person name="Huang L."/>
            <person name="Sciavilla P."/>
            <person name="Sandri C."/>
            <person name="Spiezio C."/>
            <person name="Vitali F."/>
            <person name="Cavalieri D."/>
            <person name="Perpetuini G."/>
            <person name="Tofalo R."/>
            <person name="Bonetti A."/>
            <person name="Arita M."/>
            <person name="Mattarelli P."/>
        </authorList>
    </citation>
    <scope>NUCLEOTIDE SEQUENCE [LARGE SCALE GENOMIC DNA]</scope>
    <source>
        <strain evidence="5 6">RST7</strain>
    </source>
</reference>
<comment type="subunit">
    <text evidence="2">Homotetramer.</text>
</comment>
<dbReference type="InterPro" id="IPR011344">
    <property type="entry name" value="ssDNA-bd"/>
</dbReference>
<accession>A0A5M9ZVV2</accession>
<feature type="region of interest" description="Disordered" evidence="4">
    <location>
        <begin position="126"/>
        <end position="189"/>
    </location>
</feature>
<dbReference type="GO" id="GO:0006260">
    <property type="term" value="P:DNA replication"/>
    <property type="evidence" value="ECO:0007669"/>
    <property type="project" value="InterPro"/>
</dbReference>
<proteinExistence type="inferred from homology"/>